<dbReference type="Proteomes" id="UP000189004">
    <property type="component" value="Unassembled WGS sequence"/>
</dbReference>
<dbReference type="RefSeq" id="WP_077690087.1">
    <property type="nucleotide sequence ID" value="NZ_MCOK01000001.1"/>
</dbReference>
<name>A0A1V3BYT1_9ACTN</name>
<dbReference type="EMBL" id="MCOK01000001">
    <property type="protein sequence ID" value="OOC53701.1"/>
    <property type="molecule type" value="Genomic_DNA"/>
</dbReference>
<protein>
    <recommendedName>
        <fullName evidence="4">Secreted protein</fullName>
    </recommendedName>
</protein>
<proteinExistence type="predicted"/>
<evidence type="ECO:0000313" key="3">
    <source>
        <dbReference type="Proteomes" id="UP000189004"/>
    </source>
</evidence>
<dbReference type="Pfam" id="PF19882">
    <property type="entry name" value="DUF6355"/>
    <property type="match status" value="1"/>
</dbReference>
<feature type="chain" id="PRO_5012121102" description="Secreted protein" evidence="1">
    <location>
        <begin position="25"/>
        <end position="95"/>
    </location>
</feature>
<evidence type="ECO:0000313" key="2">
    <source>
        <dbReference type="EMBL" id="OOC53701.1"/>
    </source>
</evidence>
<feature type="signal peptide" evidence="1">
    <location>
        <begin position="1"/>
        <end position="24"/>
    </location>
</feature>
<sequence>MSVLAGGAVAAGLLTATMASPASALSCGYNDNDNGKAVYRHCGNTTVRIETTNVFGGKSYQCVAPGDTVLGDTWFIRGSHYIGGVGCSPVTIPPR</sequence>
<organism evidence="2 3">
    <name type="scientific">Nocardiopsis sinuspersici</name>
    <dbReference type="NCBI Taxonomy" id="501010"/>
    <lineage>
        <taxon>Bacteria</taxon>
        <taxon>Bacillati</taxon>
        <taxon>Actinomycetota</taxon>
        <taxon>Actinomycetes</taxon>
        <taxon>Streptosporangiales</taxon>
        <taxon>Nocardiopsidaceae</taxon>
        <taxon>Nocardiopsis</taxon>
    </lineage>
</organism>
<accession>A0A1V3BYT1</accession>
<evidence type="ECO:0000256" key="1">
    <source>
        <dbReference type="SAM" id="SignalP"/>
    </source>
</evidence>
<evidence type="ECO:0008006" key="4">
    <source>
        <dbReference type="Google" id="ProtNLM"/>
    </source>
</evidence>
<keyword evidence="1" id="KW-0732">Signal</keyword>
<dbReference type="InterPro" id="IPR045935">
    <property type="entry name" value="DUF6355"/>
</dbReference>
<comment type="caution">
    <text evidence="2">The sequence shown here is derived from an EMBL/GenBank/DDBJ whole genome shotgun (WGS) entry which is preliminary data.</text>
</comment>
<reference evidence="3" key="1">
    <citation type="submission" date="2016-08" db="EMBL/GenBank/DDBJ databases">
        <authorList>
            <person name="Tokovenko B."/>
            <person name="Kalinowski J."/>
        </authorList>
    </citation>
    <scope>NUCLEOTIDE SEQUENCE [LARGE SCALE GENOMIC DNA]</scope>
    <source>
        <strain evidence="3">UTMC102</strain>
    </source>
</reference>
<keyword evidence="3" id="KW-1185">Reference proteome</keyword>
<dbReference type="AlphaFoldDB" id="A0A1V3BYT1"/>
<gene>
    <name evidence="2" type="ORF">NOSIN_07725</name>
</gene>
<dbReference type="OrthoDB" id="5195727at2"/>